<keyword evidence="3" id="KW-1185">Reference proteome</keyword>
<dbReference type="Proteomes" id="UP000005845">
    <property type="component" value="Unassembled WGS sequence"/>
</dbReference>
<reference evidence="2 3" key="1">
    <citation type="submission" date="2012-02" db="EMBL/GenBank/DDBJ databases">
        <title>Whole genome shotgun sequence of Gordonia sputi NBRC 100414.</title>
        <authorList>
            <person name="Yoshida I."/>
            <person name="Hosoyama A."/>
            <person name="Tsuchikane K."/>
            <person name="Katsumata H."/>
            <person name="Yamazaki S."/>
            <person name="Fujita N."/>
        </authorList>
    </citation>
    <scope>NUCLEOTIDE SEQUENCE [LARGE SCALE GENOMIC DNA]</scope>
    <source>
        <strain evidence="2 3">NBRC 100414</strain>
    </source>
</reference>
<organism evidence="2 3">
    <name type="scientific">Gordonia sputi NBRC 100414</name>
    <dbReference type="NCBI Taxonomy" id="1089453"/>
    <lineage>
        <taxon>Bacteria</taxon>
        <taxon>Bacillati</taxon>
        <taxon>Actinomycetota</taxon>
        <taxon>Actinomycetes</taxon>
        <taxon>Mycobacteriales</taxon>
        <taxon>Gordoniaceae</taxon>
        <taxon>Gordonia</taxon>
    </lineage>
</organism>
<evidence type="ECO:0000313" key="2">
    <source>
        <dbReference type="EMBL" id="GAB38361.1"/>
    </source>
</evidence>
<sequence length="103" mass="10861">MTVTPMATGFDVQARTTVFLPMPSEAGGASIYRKSIELPAPTLVSGNRFRVNGIPVLLVITRTALEPPRGIGVASLFAAVAVVRPTIIAVTAIDMPSTRSRLL</sequence>
<name>H5TY03_9ACTN</name>
<keyword evidence="1" id="KW-1133">Transmembrane helix</keyword>
<keyword evidence="1" id="KW-0812">Transmembrane</keyword>
<protein>
    <submittedName>
        <fullName evidence="2">Uncharacterized protein</fullName>
    </submittedName>
</protein>
<evidence type="ECO:0000256" key="1">
    <source>
        <dbReference type="SAM" id="Phobius"/>
    </source>
</evidence>
<dbReference type="AlphaFoldDB" id="H5TY03"/>
<keyword evidence="1" id="KW-0472">Membrane</keyword>
<accession>H5TY03</accession>
<proteinExistence type="predicted"/>
<dbReference type="EMBL" id="BAFC01000044">
    <property type="protein sequence ID" value="GAB38361.1"/>
    <property type="molecule type" value="Genomic_DNA"/>
</dbReference>
<feature type="transmembrane region" description="Helical" evidence="1">
    <location>
        <begin position="71"/>
        <end position="93"/>
    </location>
</feature>
<evidence type="ECO:0000313" key="3">
    <source>
        <dbReference type="Proteomes" id="UP000005845"/>
    </source>
</evidence>
<gene>
    <name evidence="2" type="ORF">GOSPT_044_00180</name>
</gene>
<comment type="caution">
    <text evidence="2">The sequence shown here is derived from an EMBL/GenBank/DDBJ whole genome shotgun (WGS) entry which is preliminary data.</text>
</comment>